<gene>
    <name evidence="1" type="ORF">PIB30_042270</name>
</gene>
<proteinExistence type="predicted"/>
<keyword evidence="2" id="KW-1185">Reference proteome</keyword>
<comment type="caution">
    <text evidence="1">The sequence shown here is derived from an EMBL/GenBank/DDBJ whole genome shotgun (WGS) entry which is preliminary data.</text>
</comment>
<reference evidence="1 2" key="1">
    <citation type="journal article" date="2023" name="Plants (Basel)">
        <title>Bridging the Gap: Combining Genomics and Transcriptomics Approaches to Understand Stylosanthes scabra, an Orphan Legume from the Brazilian Caatinga.</title>
        <authorList>
            <person name="Ferreira-Neto J.R.C."/>
            <person name="da Silva M.D."/>
            <person name="Binneck E."/>
            <person name="de Melo N.F."/>
            <person name="da Silva R.H."/>
            <person name="de Melo A.L.T.M."/>
            <person name="Pandolfi V."/>
            <person name="Bustamante F.O."/>
            <person name="Brasileiro-Vidal A.C."/>
            <person name="Benko-Iseppon A.M."/>
        </authorList>
    </citation>
    <scope>NUCLEOTIDE SEQUENCE [LARGE SCALE GENOMIC DNA]</scope>
    <source>
        <tissue evidence="1">Leaves</tissue>
    </source>
</reference>
<evidence type="ECO:0000313" key="1">
    <source>
        <dbReference type="EMBL" id="MED6147244.1"/>
    </source>
</evidence>
<accession>A0ABU6TFU3</accession>
<name>A0ABU6TFU3_9FABA</name>
<evidence type="ECO:0000313" key="2">
    <source>
        <dbReference type="Proteomes" id="UP001341840"/>
    </source>
</evidence>
<organism evidence="1 2">
    <name type="scientific">Stylosanthes scabra</name>
    <dbReference type="NCBI Taxonomy" id="79078"/>
    <lineage>
        <taxon>Eukaryota</taxon>
        <taxon>Viridiplantae</taxon>
        <taxon>Streptophyta</taxon>
        <taxon>Embryophyta</taxon>
        <taxon>Tracheophyta</taxon>
        <taxon>Spermatophyta</taxon>
        <taxon>Magnoliopsida</taxon>
        <taxon>eudicotyledons</taxon>
        <taxon>Gunneridae</taxon>
        <taxon>Pentapetalae</taxon>
        <taxon>rosids</taxon>
        <taxon>fabids</taxon>
        <taxon>Fabales</taxon>
        <taxon>Fabaceae</taxon>
        <taxon>Papilionoideae</taxon>
        <taxon>50 kb inversion clade</taxon>
        <taxon>dalbergioids sensu lato</taxon>
        <taxon>Dalbergieae</taxon>
        <taxon>Pterocarpus clade</taxon>
        <taxon>Stylosanthes</taxon>
    </lineage>
</organism>
<protein>
    <submittedName>
        <fullName evidence="1">Uncharacterized protein</fullName>
    </submittedName>
</protein>
<sequence>MASVKVGSLTIVQRTSNGGRDTRFGTRRYAFGDEPYGVAESYSQEGVNVEGLAGNIALTRELRAFWAKLVSYEPFFDVFRMVLSTSGCLMYVKRAPSTNVPVATCPFEVQALRGNVSFFLADVAEGNNDFSRAVWFSRFL</sequence>
<dbReference type="Proteomes" id="UP001341840">
    <property type="component" value="Unassembled WGS sequence"/>
</dbReference>
<dbReference type="EMBL" id="JASCZI010090860">
    <property type="protein sequence ID" value="MED6147244.1"/>
    <property type="molecule type" value="Genomic_DNA"/>
</dbReference>